<dbReference type="EMBL" id="CP018092">
    <property type="protein sequence ID" value="ATS18507.1"/>
    <property type="molecule type" value="Genomic_DNA"/>
</dbReference>
<reference evidence="2" key="2">
    <citation type="journal article" date="2022" name="Front. Microbiol.">
        <title>Comparative Genomic Analysis Revealed Distinct Molecular Components and Organization of CO2-Concentrating Mechanism in Thermophilic Cyanobacteria.</title>
        <authorList>
            <person name="Tang J."/>
            <person name="Zhou H."/>
            <person name="Yao D."/>
            <person name="Riaz S."/>
            <person name="You D."/>
            <person name="Klepacz-Smolka A."/>
            <person name="Daroch M."/>
        </authorList>
    </citation>
    <scope>NUCLEOTIDE SEQUENCE [LARGE SCALE GENOMIC DNA]</scope>
    <source>
        <strain evidence="2">PCC 6715</strain>
    </source>
</reference>
<name>A0A2D2Q2L6_PARLV</name>
<dbReference type="Proteomes" id="UP000231057">
    <property type="component" value="Chromosome"/>
</dbReference>
<organism evidence="1 2">
    <name type="scientific">Parathermosynechococcus lividus PCC 6715</name>
    <dbReference type="NCBI Taxonomy" id="1917166"/>
    <lineage>
        <taxon>Bacteria</taxon>
        <taxon>Bacillati</taxon>
        <taxon>Cyanobacteriota</taxon>
        <taxon>Cyanophyceae</taxon>
        <taxon>Acaryochloridales</taxon>
        <taxon>Thermosynechococcaceae</taxon>
        <taxon>Parathermosynechococcus</taxon>
    </lineage>
</organism>
<reference evidence="1 2" key="1">
    <citation type="submission" date="2016-11" db="EMBL/GenBank/DDBJ databases">
        <title>Complete genome sequence of thermophilic cyanobacteria strain Synechococcus sp. PCC6715.</title>
        <authorList>
            <person name="Tang J."/>
            <person name="Daroch M."/>
            <person name="Liang Y."/>
            <person name="Jiang D."/>
            <person name="Shah M."/>
        </authorList>
    </citation>
    <scope>NUCLEOTIDE SEQUENCE [LARGE SCALE GENOMIC DNA]</scope>
    <source>
        <strain evidence="1 2">PCC 6715</strain>
    </source>
</reference>
<evidence type="ECO:0000313" key="1">
    <source>
        <dbReference type="EMBL" id="ATS18507.1"/>
    </source>
</evidence>
<gene>
    <name evidence="1" type="ORF">BRW62_06780</name>
</gene>
<sequence length="219" mass="24344">MVFTDEPRRYPVQMVLSGVGNLLVDSSKVKSCFFSIARPLLLATQCLLCPSQLFVSLVKMLGIGNLFACTQGDKTANPYIQAYSVGGRWQGQIAWIVKRQAGVPLPRRIQANSNGGWLNTIWQLPRPSDSQWLGALCQKHFTVLPLKGRPSKFCTTAVALLFEVGIFRPTCKEVTESGLQMPQSLLQRNAADLVEKLQVILLFPRRQQSRALNIINSLS</sequence>
<keyword evidence="2" id="KW-1185">Reference proteome</keyword>
<dbReference type="AlphaFoldDB" id="A0A2D2Q2L6"/>
<protein>
    <submittedName>
        <fullName evidence="1">Uncharacterized protein</fullName>
    </submittedName>
</protein>
<evidence type="ECO:0000313" key="2">
    <source>
        <dbReference type="Proteomes" id="UP000231057"/>
    </source>
</evidence>
<proteinExistence type="predicted"/>
<accession>A0A2D2Q2L6</accession>
<dbReference type="KEGG" id="slw:BRW62_06780"/>